<reference evidence="12" key="1">
    <citation type="submission" date="2025-08" db="UniProtKB">
        <authorList>
            <consortium name="RefSeq"/>
        </authorList>
    </citation>
    <scope>IDENTIFICATION</scope>
</reference>
<feature type="transmembrane region" description="Helical" evidence="10">
    <location>
        <begin position="704"/>
        <end position="725"/>
    </location>
</feature>
<dbReference type="RefSeq" id="XP_015602107.1">
    <property type="nucleotide sequence ID" value="XM_015746621.2"/>
</dbReference>
<name>A0AAJ7C591_CEPCN</name>
<evidence type="ECO:0000256" key="10">
    <source>
        <dbReference type="SAM" id="Phobius"/>
    </source>
</evidence>
<proteinExistence type="predicted"/>
<evidence type="ECO:0000256" key="8">
    <source>
        <dbReference type="ARBA" id="ARBA00023170"/>
    </source>
</evidence>
<comment type="subcellular location">
    <subcellularLocation>
        <location evidence="1">Cell membrane</location>
        <topology evidence="1">Multi-pass membrane protein</topology>
    </subcellularLocation>
</comment>
<organism evidence="11 12">
    <name type="scientific">Cephus cinctus</name>
    <name type="common">Wheat stem sawfly</name>
    <dbReference type="NCBI Taxonomy" id="211228"/>
    <lineage>
        <taxon>Eukaryota</taxon>
        <taxon>Metazoa</taxon>
        <taxon>Ecdysozoa</taxon>
        <taxon>Arthropoda</taxon>
        <taxon>Hexapoda</taxon>
        <taxon>Insecta</taxon>
        <taxon>Pterygota</taxon>
        <taxon>Neoptera</taxon>
        <taxon>Endopterygota</taxon>
        <taxon>Hymenoptera</taxon>
        <taxon>Cephoidea</taxon>
        <taxon>Cephidae</taxon>
        <taxon>Cephus</taxon>
    </lineage>
</organism>
<evidence type="ECO:0000313" key="12">
    <source>
        <dbReference type="RefSeq" id="XP_015602107.1"/>
    </source>
</evidence>
<feature type="transmembrane region" description="Helical" evidence="10">
    <location>
        <begin position="562"/>
        <end position="583"/>
    </location>
</feature>
<feature type="transmembrane region" description="Helical" evidence="10">
    <location>
        <begin position="501"/>
        <end position="519"/>
    </location>
</feature>
<dbReference type="KEGG" id="ccin:107271050"/>
<dbReference type="InterPro" id="IPR004117">
    <property type="entry name" value="7tm6_olfct_rcpt"/>
</dbReference>
<evidence type="ECO:0000256" key="1">
    <source>
        <dbReference type="ARBA" id="ARBA00004651"/>
    </source>
</evidence>
<keyword evidence="6 10" id="KW-1133">Transmembrane helix</keyword>
<dbReference type="PANTHER" id="PTHR21137">
    <property type="entry name" value="ODORANT RECEPTOR"/>
    <property type="match status" value="1"/>
</dbReference>
<feature type="transmembrane region" description="Helical" evidence="10">
    <location>
        <begin position="47"/>
        <end position="69"/>
    </location>
</feature>
<keyword evidence="4 10" id="KW-0812">Transmembrane</keyword>
<dbReference type="GO" id="GO:0004984">
    <property type="term" value="F:olfactory receptor activity"/>
    <property type="evidence" value="ECO:0007669"/>
    <property type="project" value="InterPro"/>
</dbReference>
<dbReference type="Proteomes" id="UP000694920">
    <property type="component" value="Unplaced"/>
</dbReference>
<feature type="transmembrane region" description="Helical" evidence="10">
    <location>
        <begin position="470"/>
        <end position="495"/>
    </location>
</feature>
<sequence>MKFHRQYDTSRVSIMTSKESEYRSVKFMRILMKIVGMYYTENPRERLLLRVALTYAIIAILFALAVEFVDLYHCLGDFSAVMYNLCSTMPLVMVLVKISNFLFHWNVMMYLISFAQNNFWCDPDDDFTRETMKRCDKYGKIFVYLFTNLVLFAVLDYIFAPVVENFHRNETDRILPFTLWVNLPVTVTPYYEITYTIQSLSTLYTGICTCFFDNFISVLNIYVAGQLEILGHRVETVADTCIDITMKDYVSEKSKLGLSLTLKKFKSCINQHQILISYIEQMERAFTLILLGQLILSSFVICVGGFQLMATMSFLRKFTFICHFMAGLTQLLLYTWSCNQISEKSLYISQAAYNTRWYLLPYDETGKSLRNGILFLMLRAQRPCQLTAGKFSPITLQTLTAILSTAMSYFTMLRQMSEDDFDGRQENNVVTVTHVTEMSRRTDIGVSVKIIKFSMKLIGLWKADNTIDKVVTILIYTCLLTLMTIGVMLSLIDFFYTLDDIYSAVNIFCAMIAILNLIGKLTIFGINRQKVFDIIDRIEDTIENGKKEEYGINAIIDCERKCVVLVIILGILTQGATANYVILPFVENFNGNTSVKSLPIQIHVTKLSHSESPYYEIGFVLEAAIGVSAAICSVTINIFLMTTNLHLVCQFEILHNKLKWTFSNDLDITDSNISRYAFENLKKCIKIHMMLIDYTAQIENACSYMILVQMLSSGLLMCTSGFQIFFFSGTILKFVFGTSLFLTSIGEFFLVSWSCNEIILASAKVGDSAYNTTWYGLSATGYGKAYRDGLQLLMMRSHRPCYLTAGKFCIVSLESFNAVITTATSYFALLRKFVDDAELRN</sequence>
<protein>
    <submittedName>
        <fullName evidence="12">Uncharacterized protein LOC107271050</fullName>
    </submittedName>
</protein>
<feature type="transmembrane region" description="Helical" evidence="10">
    <location>
        <begin position="285"/>
        <end position="306"/>
    </location>
</feature>
<evidence type="ECO:0000256" key="7">
    <source>
        <dbReference type="ARBA" id="ARBA00023136"/>
    </source>
</evidence>
<keyword evidence="5" id="KW-0552">Olfaction</keyword>
<evidence type="ECO:0000256" key="6">
    <source>
        <dbReference type="ARBA" id="ARBA00022989"/>
    </source>
</evidence>
<dbReference type="GeneID" id="107271050"/>
<gene>
    <name evidence="12" type="primary">LOC107271050</name>
</gene>
<dbReference type="GO" id="GO:0005549">
    <property type="term" value="F:odorant binding"/>
    <property type="evidence" value="ECO:0007669"/>
    <property type="project" value="InterPro"/>
</dbReference>
<evidence type="ECO:0000256" key="4">
    <source>
        <dbReference type="ARBA" id="ARBA00022692"/>
    </source>
</evidence>
<dbReference type="PANTHER" id="PTHR21137:SF35">
    <property type="entry name" value="ODORANT RECEPTOR 19A-RELATED"/>
    <property type="match status" value="1"/>
</dbReference>
<keyword evidence="2" id="KW-1003">Cell membrane</keyword>
<keyword evidence="11" id="KW-1185">Reference proteome</keyword>
<feature type="transmembrane region" description="Helical" evidence="10">
    <location>
        <begin position="81"/>
        <end position="103"/>
    </location>
</feature>
<feature type="transmembrane region" description="Helical" evidence="10">
    <location>
        <begin position="318"/>
        <end position="336"/>
    </location>
</feature>
<keyword evidence="9" id="KW-0807">Transducer</keyword>
<evidence type="ECO:0000313" key="11">
    <source>
        <dbReference type="Proteomes" id="UP000694920"/>
    </source>
</evidence>
<dbReference type="GO" id="GO:0007165">
    <property type="term" value="P:signal transduction"/>
    <property type="evidence" value="ECO:0007669"/>
    <property type="project" value="UniProtKB-KW"/>
</dbReference>
<feature type="transmembrane region" description="Helical" evidence="10">
    <location>
        <begin position="203"/>
        <end position="223"/>
    </location>
</feature>
<dbReference type="AlphaFoldDB" id="A0AAJ7C591"/>
<dbReference type="Pfam" id="PF02949">
    <property type="entry name" value="7tm_6"/>
    <property type="match status" value="2"/>
</dbReference>
<feature type="transmembrane region" description="Helical" evidence="10">
    <location>
        <begin position="141"/>
        <end position="160"/>
    </location>
</feature>
<evidence type="ECO:0000256" key="3">
    <source>
        <dbReference type="ARBA" id="ARBA00022606"/>
    </source>
</evidence>
<evidence type="ECO:0000256" key="2">
    <source>
        <dbReference type="ARBA" id="ARBA00022475"/>
    </source>
</evidence>
<dbReference type="GO" id="GO:0005886">
    <property type="term" value="C:plasma membrane"/>
    <property type="evidence" value="ECO:0007669"/>
    <property type="project" value="UniProtKB-SubCell"/>
</dbReference>
<evidence type="ECO:0000256" key="9">
    <source>
        <dbReference type="ARBA" id="ARBA00023224"/>
    </source>
</evidence>
<accession>A0AAJ7C591</accession>
<feature type="transmembrane region" description="Helical" evidence="10">
    <location>
        <begin position="617"/>
        <end position="640"/>
    </location>
</feature>
<keyword evidence="3" id="KW-0716">Sensory transduction</keyword>
<evidence type="ECO:0000256" key="5">
    <source>
        <dbReference type="ARBA" id="ARBA00022725"/>
    </source>
</evidence>
<keyword evidence="8" id="KW-0675">Receptor</keyword>
<feature type="transmembrane region" description="Helical" evidence="10">
    <location>
        <begin position="731"/>
        <end position="751"/>
    </location>
</feature>
<keyword evidence="7 10" id="KW-0472">Membrane</keyword>